<dbReference type="Proteomes" id="UP000694416">
    <property type="component" value="Unplaced"/>
</dbReference>
<protein>
    <submittedName>
        <fullName evidence="1">Uncharacterized protein</fullName>
    </submittedName>
</protein>
<sequence>MPHTVSVAAFFPIPFCHWIRLFCHVVNGVSVNCVAARIRIQFLFILPYSYCVATRIRIQFLFILPCSEGSLISTKKLLGAEEVNVIVRSAFKKLFQL</sequence>
<keyword evidence="2" id="KW-1185">Reference proteome</keyword>
<accession>A0A8C9IHK8</accession>
<evidence type="ECO:0000313" key="1">
    <source>
        <dbReference type="Ensembl" id="ENSPTEP00000033444.1"/>
    </source>
</evidence>
<dbReference type="Ensembl" id="ENSPTET00000045821.1">
    <property type="protein sequence ID" value="ENSPTEP00000033444.1"/>
    <property type="gene ID" value="ENSPTEG00000031934.1"/>
</dbReference>
<proteinExistence type="predicted"/>
<name>A0A8C9IHK8_9PRIM</name>
<dbReference type="AlphaFoldDB" id="A0A8C9IHK8"/>
<evidence type="ECO:0000313" key="2">
    <source>
        <dbReference type="Proteomes" id="UP000694416"/>
    </source>
</evidence>
<reference evidence="1" key="1">
    <citation type="submission" date="2025-08" db="UniProtKB">
        <authorList>
            <consortium name="Ensembl"/>
        </authorList>
    </citation>
    <scope>IDENTIFICATION</scope>
</reference>
<organism evidence="1 2">
    <name type="scientific">Piliocolobus tephrosceles</name>
    <name type="common">Ugandan red Colobus</name>
    <dbReference type="NCBI Taxonomy" id="591936"/>
    <lineage>
        <taxon>Eukaryota</taxon>
        <taxon>Metazoa</taxon>
        <taxon>Chordata</taxon>
        <taxon>Craniata</taxon>
        <taxon>Vertebrata</taxon>
        <taxon>Euteleostomi</taxon>
        <taxon>Mammalia</taxon>
        <taxon>Eutheria</taxon>
        <taxon>Euarchontoglires</taxon>
        <taxon>Primates</taxon>
        <taxon>Haplorrhini</taxon>
        <taxon>Catarrhini</taxon>
        <taxon>Cercopithecidae</taxon>
        <taxon>Colobinae</taxon>
        <taxon>Piliocolobus</taxon>
    </lineage>
</organism>
<reference evidence="1" key="2">
    <citation type="submission" date="2025-09" db="UniProtKB">
        <authorList>
            <consortium name="Ensembl"/>
        </authorList>
    </citation>
    <scope>IDENTIFICATION</scope>
</reference>